<evidence type="ECO:0000259" key="2">
    <source>
        <dbReference type="Pfam" id="PF04982"/>
    </source>
</evidence>
<dbReference type="InterPro" id="IPR058581">
    <property type="entry name" value="TM_HPP"/>
</dbReference>
<evidence type="ECO:0000256" key="1">
    <source>
        <dbReference type="SAM" id="MobiDB-lite"/>
    </source>
</evidence>
<feature type="region of interest" description="Disordered" evidence="1">
    <location>
        <begin position="14"/>
        <end position="34"/>
    </location>
</feature>
<dbReference type="AlphaFoldDB" id="A0A9W9PFJ0"/>
<dbReference type="EMBL" id="JAPQKT010000001">
    <property type="protein sequence ID" value="KAJ5243546.1"/>
    <property type="molecule type" value="Genomic_DNA"/>
</dbReference>
<comment type="caution">
    <text evidence="3">The sequence shown here is derived from an EMBL/GenBank/DDBJ whole genome shotgun (WGS) entry which is preliminary data.</text>
</comment>
<sequence>MSISISIALFRRRQLPSSQTDRKVPGTSSLPGHGSRGVSCLRLVIRRRFLWHNLIAISTATEFRSWACISALVGVVITKLFALRADFEDLRWIAEAVSCAAASSVLGITNTVHPPAEPRHLLRLLIQPSATSVGISSRWSSLALFLCCSVHF</sequence>
<dbReference type="RefSeq" id="XP_056506550.1">
    <property type="nucleotide sequence ID" value="XM_056640793.1"/>
</dbReference>
<protein>
    <recommendedName>
        <fullName evidence="2">HPP transmembrane region domain-containing protein</fullName>
    </recommendedName>
</protein>
<organism evidence="3 4">
    <name type="scientific">Penicillium citrinum</name>
    <dbReference type="NCBI Taxonomy" id="5077"/>
    <lineage>
        <taxon>Eukaryota</taxon>
        <taxon>Fungi</taxon>
        <taxon>Dikarya</taxon>
        <taxon>Ascomycota</taxon>
        <taxon>Pezizomycotina</taxon>
        <taxon>Eurotiomycetes</taxon>
        <taxon>Eurotiomycetidae</taxon>
        <taxon>Eurotiales</taxon>
        <taxon>Aspergillaceae</taxon>
        <taxon>Penicillium</taxon>
    </lineage>
</organism>
<evidence type="ECO:0000313" key="3">
    <source>
        <dbReference type="EMBL" id="KAJ5243546.1"/>
    </source>
</evidence>
<dbReference type="Proteomes" id="UP001147733">
    <property type="component" value="Unassembled WGS sequence"/>
</dbReference>
<accession>A0A9W9PFJ0</accession>
<dbReference type="GeneID" id="81379960"/>
<proteinExistence type="predicted"/>
<reference evidence="3" key="2">
    <citation type="journal article" date="2023" name="IMA Fungus">
        <title>Comparative genomic study of the Penicillium genus elucidates a diverse pangenome and 15 lateral gene transfer events.</title>
        <authorList>
            <person name="Petersen C."/>
            <person name="Sorensen T."/>
            <person name="Nielsen M.R."/>
            <person name="Sondergaard T.E."/>
            <person name="Sorensen J.L."/>
            <person name="Fitzpatrick D.A."/>
            <person name="Frisvad J.C."/>
            <person name="Nielsen K.L."/>
        </authorList>
    </citation>
    <scope>NUCLEOTIDE SEQUENCE</scope>
    <source>
        <strain evidence="3">IBT 23319</strain>
    </source>
</reference>
<keyword evidence="4" id="KW-1185">Reference proteome</keyword>
<feature type="domain" description="HPP transmembrane region" evidence="2">
    <location>
        <begin position="68"/>
        <end position="128"/>
    </location>
</feature>
<reference evidence="3" key="1">
    <citation type="submission" date="2022-11" db="EMBL/GenBank/DDBJ databases">
        <authorList>
            <person name="Petersen C."/>
        </authorList>
    </citation>
    <scope>NUCLEOTIDE SEQUENCE</scope>
    <source>
        <strain evidence="3">IBT 23319</strain>
    </source>
</reference>
<dbReference type="OrthoDB" id="2016548at2759"/>
<evidence type="ECO:0000313" key="4">
    <source>
        <dbReference type="Proteomes" id="UP001147733"/>
    </source>
</evidence>
<gene>
    <name evidence="3" type="ORF">N7469_001873</name>
</gene>
<dbReference type="Pfam" id="PF04982">
    <property type="entry name" value="TM_HPP"/>
    <property type="match status" value="1"/>
</dbReference>
<name>A0A9W9PFJ0_PENCI</name>